<feature type="transmembrane region" description="Helical" evidence="1">
    <location>
        <begin position="320"/>
        <end position="339"/>
    </location>
</feature>
<feature type="transmembrane region" description="Helical" evidence="1">
    <location>
        <begin position="226"/>
        <end position="246"/>
    </location>
</feature>
<feature type="transmembrane region" description="Helical" evidence="1">
    <location>
        <begin position="75"/>
        <end position="95"/>
    </location>
</feature>
<feature type="transmembrane region" description="Helical" evidence="1">
    <location>
        <begin position="174"/>
        <end position="192"/>
    </location>
</feature>
<feature type="domain" description="SGNH" evidence="3">
    <location>
        <begin position="407"/>
        <end position="663"/>
    </location>
</feature>
<dbReference type="RefSeq" id="WP_189619940.1">
    <property type="nucleotide sequence ID" value="NZ_BMZA01000002.1"/>
</dbReference>
<feature type="transmembrane region" description="Helical" evidence="1">
    <location>
        <begin position="281"/>
        <end position="300"/>
    </location>
</feature>
<dbReference type="InterPro" id="IPR050879">
    <property type="entry name" value="Acyltransferase_3"/>
</dbReference>
<feature type="transmembrane region" description="Helical" evidence="1">
    <location>
        <begin position="359"/>
        <end position="378"/>
    </location>
</feature>
<comment type="caution">
    <text evidence="4">The sequence shown here is derived from an EMBL/GenBank/DDBJ whole genome shotgun (WGS) entry which is preliminary data.</text>
</comment>
<feature type="domain" description="Acyltransferase 3" evidence="2">
    <location>
        <begin position="9"/>
        <end position="336"/>
    </location>
</feature>
<evidence type="ECO:0000313" key="4">
    <source>
        <dbReference type="EMBL" id="GGY96460.1"/>
    </source>
</evidence>
<reference evidence="4" key="1">
    <citation type="journal article" date="2014" name="Int. J. Syst. Evol. Microbiol.">
        <title>Complete genome sequence of Corynebacterium casei LMG S-19264T (=DSM 44701T), isolated from a smear-ripened cheese.</title>
        <authorList>
            <consortium name="US DOE Joint Genome Institute (JGI-PGF)"/>
            <person name="Walter F."/>
            <person name="Albersmeier A."/>
            <person name="Kalinowski J."/>
            <person name="Ruckert C."/>
        </authorList>
    </citation>
    <scope>NUCLEOTIDE SEQUENCE</scope>
    <source>
        <strain evidence="4">KCTC 32255</strain>
    </source>
</reference>
<keyword evidence="5" id="KW-1185">Reference proteome</keyword>
<dbReference type="Proteomes" id="UP000648075">
    <property type="component" value="Unassembled WGS sequence"/>
</dbReference>
<reference evidence="4" key="2">
    <citation type="submission" date="2020-09" db="EMBL/GenBank/DDBJ databases">
        <authorList>
            <person name="Sun Q."/>
            <person name="Kim S."/>
        </authorList>
    </citation>
    <scope>NUCLEOTIDE SEQUENCE</scope>
    <source>
        <strain evidence="4">KCTC 32255</strain>
    </source>
</reference>
<evidence type="ECO:0000313" key="5">
    <source>
        <dbReference type="Proteomes" id="UP000648075"/>
    </source>
</evidence>
<keyword evidence="1" id="KW-0472">Membrane</keyword>
<feature type="transmembrane region" description="Helical" evidence="1">
    <location>
        <begin position="252"/>
        <end position="269"/>
    </location>
</feature>
<organism evidence="4 5">
    <name type="scientific">Novosphingobium colocasiae</name>
    <dbReference type="NCBI Taxonomy" id="1256513"/>
    <lineage>
        <taxon>Bacteria</taxon>
        <taxon>Pseudomonadati</taxon>
        <taxon>Pseudomonadota</taxon>
        <taxon>Alphaproteobacteria</taxon>
        <taxon>Sphingomonadales</taxon>
        <taxon>Sphingomonadaceae</taxon>
        <taxon>Novosphingobium</taxon>
    </lineage>
</organism>
<proteinExistence type="predicted"/>
<protein>
    <submittedName>
        <fullName evidence="4">Acyltransferase</fullName>
    </submittedName>
</protein>
<dbReference type="GO" id="GO:0009103">
    <property type="term" value="P:lipopolysaccharide biosynthetic process"/>
    <property type="evidence" value="ECO:0007669"/>
    <property type="project" value="TreeGrafter"/>
</dbReference>
<sequence>MAIAGYRRDIDGLRSIAIGSVVLYHAGFQVFSGGFVGVDIFFVISGFLITSGLLKDAAGDGISIARFYVRRIRRIVPAYLAVVLAALVVGAFLLLPSEYLALGRSALATSLFVANIHSWSETGYFSGSAISHPLLHMWSLAVEEQYYLIWPIVMMGFFGLQRRTGLSTAWLPRLIVVAIVLSLAASEVMLSYSAKTVFYMAPFRAWELLLGSLLASVRWPRLPGPWAAHAVGGLALALMVVPILLLTEASRFPGLSALAPCLGAVLILYRDERYPSFAAMLLSRRIPVFLGLISYSLYLWHWPVLSFYWFATRSDPSPGWALALVLLMLALATLSWRYIERPFRVSAVPHAAGSERHVLLLGAGGLAAAAIAAVAVLAGQGFPARLPPAAARVDALAREPYVSRHGCVLTDALPDDPARSCFAAADRLPGRKIVLWGDSFAGQHVNTIEGALDRPGRPVISVVATGCTPLAGVDQYFGKGRLDARCGQFNRAVFQELLRRPDIDSVIIAGRWSNLYGLPARKGTFDPTARFLMDADHRARNVRSSLDVMARSLDRMAGQLLDRGVAVTMLREPPRYAANVRDCVALALWRGQSVVSRCGMPEAEARAMREPVDAVFSRLHQRYNNLLIYDQITQLCPADYCLGYKNETLITRDTEHLTRAGSVIALGPLLKSARFSNFPAE</sequence>
<feature type="transmembrane region" description="Helical" evidence="1">
    <location>
        <begin position="12"/>
        <end position="28"/>
    </location>
</feature>
<dbReference type="Pfam" id="PF01757">
    <property type="entry name" value="Acyl_transf_3"/>
    <property type="match status" value="1"/>
</dbReference>
<evidence type="ECO:0000259" key="2">
    <source>
        <dbReference type="Pfam" id="PF01757"/>
    </source>
</evidence>
<dbReference type="InterPro" id="IPR002656">
    <property type="entry name" value="Acyl_transf_3_dom"/>
</dbReference>
<keyword evidence="1" id="KW-0812">Transmembrane</keyword>
<evidence type="ECO:0000256" key="1">
    <source>
        <dbReference type="SAM" id="Phobius"/>
    </source>
</evidence>
<dbReference type="AlphaFoldDB" id="A0A918UEI1"/>
<feature type="transmembrane region" description="Helical" evidence="1">
    <location>
        <begin position="34"/>
        <end position="54"/>
    </location>
</feature>
<dbReference type="PANTHER" id="PTHR23028:SF53">
    <property type="entry name" value="ACYL_TRANSF_3 DOMAIN-CONTAINING PROTEIN"/>
    <property type="match status" value="1"/>
</dbReference>
<keyword evidence="4" id="KW-0808">Transferase</keyword>
<evidence type="ECO:0000259" key="3">
    <source>
        <dbReference type="Pfam" id="PF19040"/>
    </source>
</evidence>
<dbReference type="GO" id="GO:0016020">
    <property type="term" value="C:membrane"/>
    <property type="evidence" value="ECO:0007669"/>
    <property type="project" value="TreeGrafter"/>
</dbReference>
<dbReference type="InterPro" id="IPR043968">
    <property type="entry name" value="SGNH"/>
</dbReference>
<accession>A0A918UEI1</accession>
<name>A0A918UEI1_9SPHN</name>
<keyword evidence="4" id="KW-0012">Acyltransferase</keyword>
<dbReference type="PANTHER" id="PTHR23028">
    <property type="entry name" value="ACETYLTRANSFERASE"/>
    <property type="match status" value="1"/>
</dbReference>
<gene>
    <name evidence="4" type="ORF">GCM10011614_09100</name>
</gene>
<dbReference type="EMBL" id="BMZA01000002">
    <property type="protein sequence ID" value="GGY96460.1"/>
    <property type="molecule type" value="Genomic_DNA"/>
</dbReference>
<dbReference type="GO" id="GO:0016747">
    <property type="term" value="F:acyltransferase activity, transferring groups other than amino-acyl groups"/>
    <property type="evidence" value="ECO:0007669"/>
    <property type="project" value="InterPro"/>
</dbReference>
<keyword evidence="1" id="KW-1133">Transmembrane helix</keyword>
<dbReference type="Pfam" id="PF19040">
    <property type="entry name" value="SGNH"/>
    <property type="match status" value="1"/>
</dbReference>